<dbReference type="SUPFAM" id="SSF53098">
    <property type="entry name" value="Ribonuclease H-like"/>
    <property type="match status" value="1"/>
</dbReference>
<gene>
    <name evidence="3" type="ORF">NCGR_LOCUS60287</name>
</gene>
<feature type="domain" description="DUF659" evidence="2">
    <location>
        <begin position="33"/>
        <end position="174"/>
    </location>
</feature>
<accession>A0A811S3S4</accession>
<dbReference type="OrthoDB" id="645489at2759"/>
<proteinExistence type="predicted"/>
<dbReference type="PANTHER" id="PTHR32166">
    <property type="entry name" value="OSJNBA0013A04.12 PROTEIN"/>
    <property type="match status" value="1"/>
</dbReference>
<protein>
    <recommendedName>
        <fullName evidence="2">DUF659 domain-containing protein</fullName>
    </recommendedName>
</protein>
<organism evidence="3 4">
    <name type="scientific">Miscanthus lutarioriparius</name>
    <dbReference type="NCBI Taxonomy" id="422564"/>
    <lineage>
        <taxon>Eukaryota</taxon>
        <taxon>Viridiplantae</taxon>
        <taxon>Streptophyta</taxon>
        <taxon>Embryophyta</taxon>
        <taxon>Tracheophyta</taxon>
        <taxon>Spermatophyta</taxon>
        <taxon>Magnoliopsida</taxon>
        <taxon>Liliopsida</taxon>
        <taxon>Poales</taxon>
        <taxon>Poaceae</taxon>
        <taxon>PACMAD clade</taxon>
        <taxon>Panicoideae</taxon>
        <taxon>Andropogonodae</taxon>
        <taxon>Andropogoneae</taxon>
        <taxon>Saccharinae</taxon>
        <taxon>Miscanthus</taxon>
    </lineage>
</organism>
<dbReference type="AlphaFoldDB" id="A0A811S3S4"/>
<evidence type="ECO:0000313" key="3">
    <source>
        <dbReference type="EMBL" id="CAD6336189.1"/>
    </source>
</evidence>
<sequence>MRCNTIPFNAIDNDEFVQMCEAIGQFGVRFEPPSQDHLREVLLNEEYARTRNVMLVKNGCSIMTDAWSDKKRRSIMNLCMNCADGTSFISSKEMSDVSHTSEVIFELVDKAIEEIGPDDVVQVVTDNASNNMGAKKLLHEKRPNIFWTSCATHTINLMPQGIGSQKRFQKVHTKKRNRLTIARLNSLVFIQFNSKLMSRRQQIKSKKITDVLLSNDVMQAQGFIFDGEDECATVVYEDDDEEEMPGTGIRWTVIGEAMGASEQLELRRSSRIREFYAEEEFDYEEEEFDNEDGLDGMDEDE</sequence>
<dbReference type="InterPro" id="IPR007021">
    <property type="entry name" value="DUF659"/>
</dbReference>
<comment type="caution">
    <text evidence="3">The sequence shown here is derived from an EMBL/GenBank/DDBJ whole genome shotgun (WGS) entry which is preliminary data.</text>
</comment>
<name>A0A811S3S4_9POAL</name>
<dbReference type="Pfam" id="PF04937">
    <property type="entry name" value="DUF659"/>
    <property type="match status" value="1"/>
</dbReference>
<feature type="region of interest" description="Disordered" evidence="1">
    <location>
        <begin position="280"/>
        <end position="301"/>
    </location>
</feature>
<dbReference type="InterPro" id="IPR012337">
    <property type="entry name" value="RNaseH-like_sf"/>
</dbReference>
<evidence type="ECO:0000259" key="2">
    <source>
        <dbReference type="Pfam" id="PF04937"/>
    </source>
</evidence>
<dbReference type="Proteomes" id="UP000604825">
    <property type="component" value="Unassembled WGS sequence"/>
</dbReference>
<dbReference type="PANTHER" id="PTHR32166:SF74">
    <property type="entry name" value="OS05G0256350 PROTEIN"/>
    <property type="match status" value="1"/>
</dbReference>
<keyword evidence="4" id="KW-1185">Reference proteome</keyword>
<evidence type="ECO:0000256" key="1">
    <source>
        <dbReference type="SAM" id="MobiDB-lite"/>
    </source>
</evidence>
<dbReference type="EMBL" id="CAJGYO010000018">
    <property type="protein sequence ID" value="CAD6336189.1"/>
    <property type="molecule type" value="Genomic_DNA"/>
</dbReference>
<reference evidence="3" key="1">
    <citation type="submission" date="2020-10" db="EMBL/GenBank/DDBJ databases">
        <authorList>
            <person name="Han B."/>
            <person name="Lu T."/>
            <person name="Zhao Q."/>
            <person name="Huang X."/>
            <person name="Zhao Y."/>
        </authorList>
    </citation>
    <scope>NUCLEOTIDE SEQUENCE</scope>
</reference>
<evidence type="ECO:0000313" key="4">
    <source>
        <dbReference type="Proteomes" id="UP000604825"/>
    </source>
</evidence>